<evidence type="ECO:0000313" key="6">
    <source>
        <dbReference type="Proteomes" id="UP000438991"/>
    </source>
</evidence>
<reference evidence="5 6" key="1">
    <citation type="submission" date="2019-11" db="EMBL/GenBank/DDBJ databases">
        <title>Whole-genome sequence of Rhodoplanes serenus DSM 18633, type strain.</title>
        <authorList>
            <person name="Kyndt J.A."/>
            <person name="Meyer T.E."/>
        </authorList>
    </citation>
    <scope>NUCLEOTIDE SEQUENCE [LARGE SCALE GENOMIC DNA]</scope>
    <source>
        <strain evidence="5 6">DSM 18633</strain>
    </source>
</reference>
<accession>A0A9X5ATH1</accession>
<dbReference type="CDD" id="cd19607">
    <property type="entry name" value="GTA_TIM-barrel-like"/>
    <property type="match status" value="1"/>
</dbReference>
<name>A0A9X5ATH1_9BRAD</name>
<proteinExistence type="predicted"/>
<dbReference type="Proteomes" id="UP000438991">
    <property type="component" value="Unassembled WGS sequence"/>
</dbReference>
<dbReference type="InterPro" id="IPR056490">
    <property type="entry name" value="Rcc01698_C"/>
</dbReference>
<evidence type="ECO:0008006" key="7">
    <source>
        <dbReference type="Google" id="ProtNLM"/>
    </source>
</evidence>
<dbReference type="Pfam" id="PF23666">
    <property type="entry name" value="Rcc01698_C"/>
    <property type="match status" value="1"/>
</dbReference>
<comment type="caution">
    <text evidence="5">The sequence shown here is derived from an EMBL/GenBank/DDBJ whole genome shotgun (WGS) entry which is preliminary data.</text>
</comment>
<evidence type="ECO:0000256" key="1">
    <source>
        <dbReference type="SAM" id="MobiDB-lite"/>
    </source>
</evidence>
<dbReference type="Pfam" id="PF13547">
    <property type="entry name" value="GTA_TIM"/>
    <property type="match status" value="1"/>
</dbReference>
<feature type="domain" description="Rcc01698-like C-terminal" evidence="4">
    <location>
        <begin position="1036"/>
        <end position="1129"/>
    </location>
</feature>
<feature type="domain" description="Tip attachment protein J" evidence="3">
    <location>
        <begin position="773"/>
        <end position="935"/>
    </location>
</feature>
<dbReference type="InterPro" id="IPR017853">
    <property type="entry name" value="GH"/>
</dbReference>
<dbReference type="Pfam" id="PF13550">
    <property type="entry name" value="Phage-tail_3"/>
    <property type="match status" value="1"/>
</dbReference>
<feature type="domain" description="GTA TIM-barrel-like" evidence="2">
    <location>
        <begin position="431"/>
        <end position="711"/>
    </location>
</feature>
<evidence type="ECO:0000313" key="5">
    <source>
        <dbReference type="EMBL" id="MTW18361.1"/>
    </source>
</evidence>
<dbReference type="InterPro" id="IPR032876">
    <property type="entry name" value="J_dom"/>
</dbReference>
<evidence type="ECO:0000259" key="3">
    <source>
        <dbReference type="Pfam" id="PF13550"/>
    </source>
</evidence>
<organism evidence="5 6">
    <name type="scientific">Rhodoplanes serenus</name>
    <dbReference type="NCBI Taxonomy" id="200615"/>
    <lineage>
        <taxon>Bacteria</taxon>
        <taxon>Pseudomonadati</taxon>
        <taxon>Pseudomonadota</taxon>
        <taxon>Alphaproteobacteria</taxon>
        <taxon>Hyphomicrobiales</taxon>
        <taxon>Nitrobacteraceae</taxon>
        <taxon>Rhodoplanes</taxon>
    </lineage>
</organism>
<dbReference type="InterPro" id="IPR025195">
    <property type="entry name" value="GTA_TIM_dom"/>
</dbReference>
<dbReference type="Gene3D" id="3.20.20.80">
    <property type="entry name" value="Glycosidases"/>
    <property type="match status" value="1"/>
</dbReference>
<feature type="region of interest" description="Disordered" evidence="1">
    <location>
        <begin position="102"/>
        <end position="126"/>
    </location>
</feature>
<protein>
    <recommendedName>
        <fullName evidence="7">Host specificity protein</fullName>
    </recommendedName>
</protein>
<dbReference type="EMBL" id="WNKV01000016">
    <property type="protein sequence ID" value="MTW18361.1"/>
    <property type="molecule type" value="Genomic_DNA"/>
</dbReference>
<dbReference type="RefSeq" id="WP_170300888.1">
    <property type="nucleotide sequence ID" value="NZ_WNKV01000016.1"/>
</dbReference>
<sequence>MAQLALTVAGAWAGGAIGGAIGQAAGTLLGAYVGALVEQDLYGPATDPVRTVEGARVTDLRVSGSAYGQPIATVWGRARVPANIVWLRGIKEIVITETEVVGTGGGGGGGKGGGSSGGGGGGGGGTQTVTRTRYEYTADILLAACEGPVTAVYRLWVSNQPVDPDHVGALRVWFGDADQPADPLVAAVEGAHRTPAHRGLVTVMLEDFKLTPHGNRFPNFELEVFRGSDAPDDARRLVEAVCLIPGSGEFVLDTDMVSKTGHSSNVERPTVNGNTGQKRADFVVAVENLRRELPNAGWVSLIYAWFGTSLDAGACSIRPASEYSLGQAGVWGPETTPHLWAVAGLGRDGWPLVSSYTLPNGTTALSYGGTVADGSVLRAIAHLRSQGLKVLFYPFLMMDIPPPDPAPFPWRGRITGAAADVAGFFTRPDGYLRFVRHCMTLAEQAGGVDAFAVGSEMVALNRIRDAGGAYPAVPYWRQVAAEAKARLGSSCIVTYAADWSEYRYHDRGSATVDFPLDALWADPNVDVVGIDAYFPLTDEPRSLTDPAAIGAGWASGELADFFYASEADRDLAGRGANRVRSPIDDRFWAIKDLRWWWENPHVPKVAGVPTGPPSPWVPREKPIWFTEYGFPSVNCAPNRPNVFVDPKSAESQFPWYSNRSVDRVVQRSAIKGTEQFWRDPANNPVSPLYGGPMVGRRFLWCWDARPFPFFPALTSVWSDGDNYRLGHWVQGKIGTMQLSAIVRDLCLRAGLAEAEIDVSGLTDEVTGYVVMERKSIREMIAVLQTAFLFDAVESGGTLRFVRRGQGTLVAIDAEDLGAAEGDGDRSKVRIERTQDVELPVAIDVVHLDEARDYQTSTVTARRQIGSSKSVTTYSLPIVLSVEEAQQIAQRALREIWQGRVALEAKLPTRAVRIDPTDVVEIAVDGALRRFRVTSVTFGRPGLVLLRGVATDGDLPQFVTVPTGSGGLEPNVPDAASPTRVELLDLPLMTETHAGTAQSFYMAACSLGGGVFRGVQLFRPTADGLDYTVAATATVPSVIGDTLTVLAPGPSHVWDEGSAVDVQLAYGSLESLPDSRILDGANGAMIDGEVIQFANATLIGPGQYRLSRLLRGRLGTEHHIVSHPMGSRFVMLDPGRQVRPAFSGANIGQTIGWRYAPVPQRPAGDQSGVIAFANTGEGLKPWSPVHLRGTRNVAGDLAISWVRRTRFGGWWRDLADVPLEEESERYEVDILNGAIVIRTLAATAPASTYTVAQQVADFGSAQPSVSVRVAQLSAAIGRGTPAAAIL</sequence>
<evidence type="ECO:0000259" key="2">
    <source>
        <dbReference type="Pfam" id="PF13547"/>
    </source>
</evidence>
<dbReference type="SUPFAM" id="SSF51445">
    <property type="entry name" value="(Trans)glycosidases"/>
    <property type="match status" value="1"/>
</dbReference>
<gene>
    <name evidence="5" type="ORF">GJ689_19345</name>
</gene>
<evidence type="ECO:0000259" key="4">
    <source>
        <dbReference type="Pfam" id="PF23666"/>
    </source>
</evidence>